<dbReference type="Pfam" id="PF20662">
    <property type="entry name" value="COG4_C"/>
    <property type="match status" value="1"/>
</dbReference>
<name>A0A109UWX2_9SACH</name>
<dbReference type="PANTHER" id="PTHR24016:SF0">
    <property type="entry name" value="CONSERVED OLIGOMERIC GOLGI COMPLEX SUBUNIT 4"/>
    <property type="match status" value="1"/>
</dbReference>
<evidence type="ECO:0000259" key="10">
    <source>
        <dbReference type="SMART" id="SM00762"/>
    </source>
</evidence>
<evidence type="ECO:0000256" key="4">
    <source>
        <dbReference type="ARBA" id="ARBA00022448"/>
    </source>
</evidence>
<sequence>MDNMKFADNGFSNTQDISVDTLSTRLAGYNNVIGNFTTLSQAIKLQEVITKDHKETEKKLKQFFDDSNLKHNQDLRSLELKRTSLTSTLSNFHSSLEQLSKSTELATSICTKVNRVERERDLVEQTLKYIEQCYKLKSNISLVHDALESKNYKLAADAIEEIRLLPSSIFNSAFTNKVVPSSNIPELPSQLLETWTSKLSKIFHDEFFNAAKNNDIGQVTSWFQLFPKIGYSELGVEVYSKYVCNIIADQGRKIMMGQTEKPPMFFCQVLLHLFKMVSTIINDHSKVIAKCYGLQHMTHIMRKVQREADLQAGLVWDTFMETRRIEAMIKELNAWEDNQKQQGGQTAVADYTAPQLPYTINELSLLINEFSSILQNWSMYCRFFTLKWCEFSNNDTSNLEIPDPIAKGAFNHKVTQSLYLFEVLVKYHLHGSFLRALELEELPSLDQFLINADYTHDDLTSYPISTLLEDLVLVIRANLIANVNTGETKVLSHFINSLMKFIQSEYLIKVQQTRLKVILPRLNYSLVLKKYQPPPSDQTANLSRSVSPAPQGNEPGSKLSHFGFNFKSAATSTLTNLQSNLQSVYTDEESVLKLHECLIYINTLAVGEEYFRRILIKEIIEDQPVLLQNNFPFRDDAKQMQEALQWLYKSLKTQNGKLLQWAITQLFENMMQGKLKKMMAPLFTNGSEQNYICSSNDFENISNLNAFVKQWTNLTRPFYNVIYKPAYIEFISLMVDFLCQLLEDKIWLIECNELGALKLDRELGLFISTLCGHHYFLKDKFTRLSQVVLIVGLDNEDFDPSSNDINEQTLSSINWMLNSQERIKARNLRVDKRV</sequence>
<keyword evidence="5" id="KW-0653">Protein transport</keyword>
<dbReference type="GO" id="GO:0015031">
    <property type="term" value="P:protein transport"/>
    <property type="evidence" value="ECO:0007669"/>
    <property type="project" value="UniProtKB-KW"/>
</dbReference>
<accession>A0A109UWX2</accession>
<proteinExistence type="inferred from homology"/>
<protein>
    <recommendedName>
        <fullName evidence="3">Conserved oligomeric Golgi complex subunit 4</fullName>
    </recommendedName>
    <alternativeName>
        <fullName evidence="8">Component of oligomeric Golgi complex 4</fullName>
    </alternativeName>
</protein>
<feature type="region of interest" description="Disordered" evidence="9">
    <location>
        <begin position="533"/>
        <end position="555"/>
    </location>
</feature>
<feature type="compositionally biased region" description="Polar residues" evidence="9">
    <location>
        <begin position="537"/>
        <end position="550"/>
    </location>
</feature>
<dbReference type="PANTHER" id="PTHR24016">
    <property type="entry name" value="CONSERVED OLIGOMERIC GOLGI COMPLEX SUBUNIT 4"/>
    <property type="match status" value="1"/>
</dbReference>
<dbReference type="RefSeq" id="XP_017985818.1">
    <property type="nucleotide sequence ID" value="XM_018130086.1"/>
</dbReference>
<dbReference type="InterPro" id="IPR013167">
    <property type="entry name" value="COG4_M"/>
</dbReference>
<keyword evidence="4" id="KW-0813">Transport</keyword>
<keyword evidence="6" id="KW-0333">Golgi apparatus</keyword>
<dbReference type="Gene3D" id="1.20.58.1970">
    <property type="match status" value="1"/>
</dbReference>
<dbReference type="InterPro" id="IPR048684">
    <property type="entry name" value="COG4_C"/>
</dbReference>
<dbReference type="Pfam" id="PF20663">
    <property type="entry name" value="COG4_N"/>
    <property type="match status" value="1"/>
</dbReference>
<dbReference type="InterPro" id="IPR048680">
    <property type="entry name" value="COG4_N"/>
</dbReference>
<evidence type="ECO:0000313" key="11">
    <source>
        <dbReference type="EMBL" id="AMD18822.1"/>
    </source>
</evidence>
<dbReference type="STRING" id="45286.A0A109UWX2"/>
<feature type="domain" description="COG4 transport protein middle alpha-helical bundle" evidence="10">
    <location>
        <begin position="192"/>
        <end position="516"/>
    </location>
</feature>
<evidence type="ECO:0000256" key="3">
    <source>
        <dbReference type="ARBA" id="ARBA00020975"/>
    </source>
</evidence>
<dbReference type="GO" id="GO:0000139">
    <property type="term" value="C:Golgi membrane"/>
    <property type="evidence" value="ECO:0007669"/>
    <property type="project" value="UniProtKB-SubCell"/>
</dbReference>
<dbReference type="OrthoDB" id="47059at2759"/>
<evidence type="ECO:0000256" key="8">
    <source>
        <dbReference type="ARBA" id="ARBA00031340"/>
    </source>
</evidence>
<keyword evidence="7" id="KW-0472">Membrane</keyword>
<evidence type="ECO:0000256" key="1">
    <source>
        <dbReference type="ARBA" id="ARBA00004395"/>
    </source>
</evidence>
<dbReference type="Proteomes" id="UP000243052">
    <property type="component" value="Chromosome ii"/>
</dbReference>
<dbReference type="Pfam" id="PF08318">
    <property type="entry name" value="COG4_m"/>
    <property type="match status" value="1"/>
</dbReference>
<evidence type="ECO:0000256" key="9">
    <source>
        <dbReference type="SAM" id="MobiDB-lite"/>
    </source>
</evidence>
<reference evidence="11 12" key="1">
    <citation type="submission" date="2016-01" db="EMBL/GenBank/DDBJ databases">
        <title>Genome sequence of the yeast Holleya sinecauda.</title>
        <authorList>
            <person name="Dietrich F.S."/>
        </authorList>
    </citation>
    <scope>NUCLEOTIDE SEQUENCE [LARGE SCALE GENOMIC DNA]</scope>
    <source>
        <strain evidence="11 12">ATCC 58844</strain>
    </source>
</reference>
<evidence type="ECO:0000256" key="2">
    <source>
        <dbReference type="ARBA" id="ARBA00009215"/>
    </source>
</evidence>
<keyword evidence="12" id="KW-1185">Reference proteome</keyword>
<gene>
    <name evidence="11" type="ORF">AW171_hschr2343</name>
</gene>
<comment type="similarity">
    <text evidence="2">Belongs to the COG4 family.</text>
</comment>
<dbReference type="SMART" id="SM00762">
    <property type="entry name" value="Cog4"/>
    <property type="match status" value="1"/>
</dbReference>
<evidence type="ECO:0000256" key="5">
    <source>
        <dbReference type="ARBA" id="ARBA00022927"/>
    </source>
</evidence>
<evidence type="ECO:0000256" key="6">
    <source>
        <dbReference type="ARBA" id="ARBA00023034"/>
    </source>
</evidence>
<comment type="subcellular location">
    <subcellularLocation>
        <location evidence="1">Golgi apparatus membrane</location>
        <topology evidence="1">Peripheral membrane protein</topology>
    </subcellularLocation>
</comment>
<organism evidence="11 12">
    <name type="scientific">Eremothecium sinecaudum</name>
    <dbReference type="NCBI Taxonomy" id="45286"/>
    <lineage>
        <taxon>Eukaryota</taxon>
        <taxon>Fungi</taxon>
        <taxon>Dikarya</taxon>
        <taxon>Ascomycota</taxon>
        <taxon>Saccharomycotina</taxon>
        <taxon>Saccharomycetes</taxon>
        <taxon>Saccharomycetales</taxon>
        <taxon>Saccharomycetaceae</taxon>
        <taxon>Eremothecium</taxon>
    </lineage>
</organism>
<dbReference type="GeneID" id="28721997"/>
<dbReference type="EMBL" id="CP014242">
    <property type="protein sequence ID" value="AMD18822.1"/>
    <property type="molecule type" value="Genomic_DNA"/>
</dbReference>
<evidence type="ECO:0000256" key="7">
    <source>
        <dbReference type="ARBA" id="ARBA00023136"/>
    </source>
</evidence>
<dbReference type="InterPro" id="IPR048682">
    <property type="entry name" value="COG4"/>
</dbReference>
<evidence type="ECO:0000313" key="12">
    <source>
        <dbReference type="Proteomes" id="UP000243052"/>
    </source>
</evidence>
<dbReference type="AlphaFoldDB" id="A0A109UWX2"/>